<dbReference type="HOGENOM" id="CLU_2779131_0_0_1"/>
<reference evidence="3" key="1">
    <citation type="submission" date="2011-08" db="EMBL/GenBank/DDBJ databases">
        <authorList>
            <person name="Rombauts S."/>
        </authorList>
    </citation>
    <scope>NUCLEOTIDE SEQUENCE</scope>
    <source>
        <strain evidence="3">London</strain>
    </source>
</reference>
<evidence type="ECO:0000313" key="3">
    <source>
        <dbReference type="Proteomes" id="UP000015104"/>
    </source>
</evidence>
<feature type="chain" id="PRO_5004581460" evidence="1">
    <location>
        <begin position="23"/>
        <end position="69"/>
    </location>
</feature>
<dbReference type="Proteomes" id="UP000015104">
    <property type="component" value="Unassembled WGS sequence"/>
</dbReference>
<reference evidence="2" key="2">
    <citation type="submission" date="2015-06" db="UniProtKB">
        <authorList>
            <consortium name="EnsemblMetazoa"/>
        </authorList>
    </citation>
    <scope>IDENTIFICATION</scope>
</reference>
<dbReference type="EMBL" id="CAEY01000172">
    <property type="status" value="NOT_ANNOTATED_CDS"/>
    <property type="molecule type" value="Genomic_DNA"/>
</dbReference>
<feature type="signal peptide" evidence="1">
    <location>
        <begin position="1"/>
        <end position="22"/>
    </location>
</feature>
<evidence type="ECO:0000256" key="1">
    <source>
        <dbReference type="SAM" id="SignalP"/>
    </source>
</evidence>
<dbReference type="AlphaFoldDB" id="T1KK34"/>
<organism evidence="2 3">
    <name type="scientific">Tetranychus urticae</name>
    <name type="common">Two-spotted spider mite</name>
    <dbReference type="NCBI Taxonomy" id="32264"/>
    <lineage>
        <taxon>Eukaryota</taxon>
        <taxon>Metazoa</taxon>
        <taxon>Ecdysozoa</taxon>
        <taxon>Arthropoda</taxon>
        <taxon>Chelicerata</taxon>
        <taxon>Arachnida</taxon>
        <taxon>Acari</taxon>
        <taxon>Acariformes</taxon>
        <taxon>Trombidiformes</taxon>
        <taxon>Prostigmata</taxon>
        <taxon>Eleutherengona</taxon>
        <taxon>Raphignathae</taxon>
        <taxon>Tetranychoidea</taxon>
        <taxon>Tetranychidae</taxon>
        <taxon>Tetranychus</taxon>
    </lineage>
</organism>
<accession>T1KK34</accession>
<dbReference type="EnsemblMetazoa" id="tetur13g02220.1">
    <property type="protein sequence ID" value="tetur13g02220.1"/>
    <property type="gene ID" value="tetur13g02220"/>
</dbReference>
<keyword evidence="3" id="KW-1185">Reference proteome</keyword>
<name>T1KK34_TETUR</name>
<protein>
    <submittedName>
        <fullName evidence="2">Uncharacterized protein</fullName>
    </submittedName>
</protein>
<proteinExistence type="predicted"/>
<evidence type="ECO:0000313" key="2">
    <source>
        <dbReference type="EnsemblMetazoa" id="tetur13g02220.1"/>
    </source>
</evidence>
<keyword evidence="1" id="KW-0732">Signal</keyword>
<sequence length="69" mass="7394">MNTKFFCGLLIVLLIVSSNVEAGDKGGDNIVLQGKCGSTILSSGKKGKGENIIIKDHCGCDHWDEWGGW</sequence>